<evidence type="ECO:0000256" key="2">
    <source>
        <dbReference type="ARBA" id="ARBA00005585"/>
    </source>
</evidence>
<feature type="transmembrane region" description="Helical" evidence="11">
    <location>
        <begin position="753"/>
        <end position="771"/>
    </location>
</feature>
<organism evidence="14 15">
    <name type="scientific">Aquatica leii</name>
    <dbReference type="NCBI Taxonomy" id="1421715"/>
    <lineage>
        <taxon>Eukaryota</taxon>
        <taxon>Metazoa</taxon>
        <taxon>Ecdysozoa</taxon>
        <taxon>Arthropoda</taxon>
        <taxon>Hexapoda</taxon>
        <taxon>Insecta</taxon>
        <taxon>Pterygota</taxon>
        <taxon>Neoptera</taxon>
        <taxon>Endopterygota</taxon>
        <taxon>Coleoptera</taxon>
        <taxon>Polyphaga</taxon>
        <taxon>Elateriformia</taxon>
        <taxon>Elateroidea</taxon>
        <taxon>Lampyridae</taxon>
        <taxon>Luciolinae</taxon>
        <taxon>Aquatica</taxon>
    </lineage>
</organism>
<reference evidence="15" key="1">
    <citation type="submission" date="2023-01" db="EMBL/GenBank/DDBJ databases">
        <title>Key to firefly adult light organ development and bioluminescence: homeobox transcription factors regulate luciferase expression and transportation to peroxisome.</title>
        <authorList>
            <person name="Fu X."/>
        </authorList>
    </citation>
    <scope>NUCLEOTIDE SEQUENCE [LARGE SCALE GENOMIC DNA]</scope>
</reference>
<feature type="transmembrane region" description="Helical" evidence="11">
    <location>
        <begin position="820"/>
        <end position="841"/>
    </location>
</feature>
<feature type="transmembrane region" description="Helical" evidence="11">
    <location>
        <begin position="172"/>
        <end position="194"/>
    </location>
</feature>
<accession>A0AAN7Q2N4</accession>
<evidence type="ECO:0000256" key="4">
    <source>
        <dbReference type="ARBA" id="ARBA00022692"/>
    </source>
</evidence>
<comment type="subcellular location">
    <subcellularLocation>
        <location evidence="1">Endomembrane system</location>
        <topology evidence="1">Multi-pass membrane protein</topology>
    </subcellularLocation>
</comment>
<sequence length="1325" mass="149419">MNVFNVISLILTLLVSVNCIMWTQEPNSQKCLKEELQQNVLVLGEYEVSEAPGQKIDYVVRDSKGHILSQHEDISKGKFSFSTETYDSFEICFISHVPQQFRGIAQEVSLITKHGVEAKNYEGIGEAAKLKPIEVELKKLEDLSESIVQDFSIMRKREEEMRDTNESTNSRVLYFSIFSMACLLGLATWQVLYLRSRCAMYGLCHKENDVAFNCCEETDPKPLDKADNGYAKALKELSAICPVLFDTSSTPLEDTELCCNVEQALITLKNLQQMEVYKRCPTCIINLRKQACLVSCSKNQLDFMFDKNCTSTKYHQEISVHVSKEYMKTTYDSCLNVALPSSGQLVLDTTCSNWGSKECTPQRWFDYFGHNEFVPFPINFEGSDFGNASEINVETLPCQETYPGSPSCGCMDCEAACPDGTYYDVIEGYEILGLNGYAFITAIVLFAISALCVFIALLNHKRFPDYNSEDQKKEELRFLERFFKELGENMARYSTIVLFLSSWVVIILTYGAFSLPVTTNPVQIWASPTSRSRIEKDFFDKQFAPFYRIEQIFVKSVGIESFIYESKRGPIMMGPGFNKTFLTEVFKLQKEIEKIGKDEDAGLDKICYKPVVNQFSGPMKTDFCTVQSLLGLFKNDIDYFNTVPDYLEVITRCLRSPYSFECLAPYGGPVEPGTAVAGATNDDFTDGVGVTLTFLVANTLDEDKLVGIWEWEKKFIEFIKNWNENHRPEFMDIAFSAERSIEDELLRLSQGEVMTTVISYLVMFVYITIALGRLRSCSTICVSCLDSKVTLGVGGILIVLCSVVCSLGVCGYAQITTTLLTIEVIPFLVLAVGVDNIFIIVQTHQRRQRQKDLSLEQEIGLTMSKIGPSMLLTSFSEMCCFGIGAISSMPAVNTFAIYSVIALAFDFLFQITAFVALLYLDDMRYEQNRLDILCCIKQKKQNFANAKGWIYKFWTKIYTPFIMNFFMRCLIILIFVVVLCLSILVIPDIEIGLDQELSMPDDSHVLKYFEYMKVLLGIGPPVYFVTKGSVDYSNADVQSKFCGSSGCIPSSVSTQLFLATKEKNVTYLSRPATSWVDDFRDWSDSDLCCRYFKNNNSFCPNDKNECPSCSFNNVDLTRETYFNTYFPFFLEDNPTPSCAKGGHAAYSQGINYHAYDNYTEIVASNVMAYHTVLNTSKDYYEAMRYARIIADNLTKTVNMSGVEVFPYSVFYVFYEQYLDIWPVALESLGYSLLGVFLVILIVTVFDIFAALTIIIIVVMIVVDLAGMMYIWSIPLNAVALVNLVMAMGISVEFCGHIVHSFIHSSCAGSVNKAADALANMGSSVM</sequence>
<keyword evidence="9" id="KW-1015">Disulfide bond</keyword>
<dbReference type="Gene3D" id="1.20.1640.10">
    <property type="entry name" value="Multidrug efflux transporter AcrB transmembrane domain"/>
    <property type="match status" value="2"/>
</dbReference>
<dbReference type="InterPro" id="IPR053956">
    <property type="entry name" value="NPC1_MLD"/>
</dbReference>
<evidence type="ECO:0000256" key="10">
    <source>
        <dbReference type="ARBA" id="ARBA00023180"/>
    </source>
</evidence>
<dbReference type="InterPro" id="IPR000731">
    <property type="entry name" value="SSD"/>
</dbReference>
<evidence type="ECO:0000256" key="11">
    <source>
        <dbReference type="SAM" id="Phobius"/>
    </source>
</evidence>
<feature type="transmembrane region" description="Helical" evidence="11">
    <location>
        <begin position="965"/>
        <end position="986"/>
    </location>
</feature>
<dbReference type="Pfam" id="PF22314">
    <property type="entry name" value="NPC1_MLD"/>
    <property type="match status" value="1"/>
</dbReference>
<dbReference type="PROSITE" id="PS50866">
    <property type="entry name" value="GOLD"/>
    <property type="match status" value="1"/>
</dbReference>
<feature type="transmembrane region" description="Helical" evidence="11">
    <location>
        <begin position="436"/>
        <end position="458"/>
    </location>
</feature>
<dbReference type="GO" id="GO:0042632">
    <property type="term" value="P:cholesterol homeostasis"/>
    <property type="evidence" value="ECO:0007669"/>
    <property type="project" value="TreeGrafter"/>
</dbReference>
<dbReference type="InterPro" id="IPR053958">
    <property type="entry name" value="HMGCR/SNAP/NPC1-like_SSD"/>
</dbReference>
<evidence type="ECO:0008006" key="16">
    <source>
        <dbReference type="Google" id="ProtNLM"/>
    </source>
</evidence>
<feature type="transmembrane region" description="Helical" evidence="11">
    <location>
        <begin position="491"/>
        <end position="513"/>
    </location>
</feature>
<proteinExistence type="inferred from homology"/>
<gene>
    <name evidence="14" type="ORF">RN001_000135</name>
</gene>
<keyword evidence="15" id="KW-1185">Reference proteome</keyword>
<dbReference type="Pfam" id="PF12349">
    <property type="entry name" value="Sterol-sensing"/>
    <property type="match status" value="1"/>
</dbReference>
<dbReference type="GO" id="GO:0030299">
    <property type="term" value="P:intestinal cholesterol absorption"/>
    <property type="evidence" value="ECO:0007669"/>
    <property type="project" value="TreeGrafter"/>
</dbReference>
<evidence type="ECO:0000313" key="14">
    <source>
        <dbReference type="EMBL" id="KAK4883864.1"/>
    </source>
</evidence>
<evidence type="ECO:0000259" key="12">
    <source>
        <dbReference type="PROSITE" id="PS50156"/>
    </source>
</evidence>
<name>A0AAN7Q2N4_9COLE</name>
<dbReference type="PROSITE" id="PS50156">
    <property type="entry name" value="SSD"/>
    <property type="match status" value="1"/>
</dbReference>
<keyword evidence="10" id="KW-0325">Glycoprotein</keyword>
<keyword evidence="7" id="KW-0443">Lipid metabolism</keyword>
<keyword evidence="8 11" id="KW-0472">Membrane</keyword>
<evidence type="ECO:0000256" key="1">
    <source>
        <dbReference type="ARBA" id="ARBA00004127"/>
    </source>
</evidence>
<feature type="transmembrane region" description="Helical" evidence="11">
    <location>
        <begin position="6"/>
        <end position="23"/>
    </location>
</feature>
<evidence type="ECO:0000256" key="5">
    <source>
        <dbReference type="ARBA" id="ARBA00022729"/>
    </source>
</evidence>
<dbReference type="InterPro" id="IPR009038">
    <property type="entry name" value="GOLD_dom"/>
</dbReference>
<comment type="similarity">
    <text evidence="2">Belongs to the patched family.</text>
</comment>
<feature type="transmembrane region" description="Helical" evidence="11">
    <location>
        <begin position="870"/>
        <end position="889"/>
    </location>
</feature>
<keyword evidence="5" id="KW-0732">Signal</keyword>
<evidence type="ECO:0000256" key="7">
    <source>
        <dbReference type="ARBA" id="ARBA00023098"/>
    </source>
</evidence>
<evidence type="ECO:0000313" key="15">
    <source>
        <dbReference type="Proteomes" id="UP001353858"/>
    </source>
</evidence>
<evidence type="ECO:0000256" key="8">
    <source>
        <dbReference type="ARBA" id="ARBA00023136"/>
    </source>
</evidence>
<dbReference type="GO" id="GO:0015485">
    <property type="term" value="F:cholesterol binding"/>
    <property type="evidence" value="ECO:0007669"/>
    <property type="project" value="TreeGrafter"/>
</dbReference>
<comment type="caution">
    <text evidence="14">The sequence shown here is derived from an EMBL/GenBank/DDBJ whole genome shotgun (WGS) entry which is preliminary data.</text>
</comment>
<evidence type="ECO:0000256" key="6">
    <source>
        <dbReference type="ARBA" id="ARBA00022989"/>
    </source>
</evidence>
<protein>
    <recommendedName>
        <fullName evidence="16">Niemann-Pick type C-1a</fullName>
    </recommendedName>
</protein>
<dbReference type="GO" id="GO:0005886">
    <property type="term" value="C:plasma membrane"/>
    <property type="evidence" value="ECO:0007669"/>
    <property type="project" value="TreeGrafter"/>
</dbReference>
<keyword evidence="4 11" id="KW-0812">Transmembrane</keyword>
<dbReference type="GO" id="GO:0012505">
    <property type="term" value="C:endomembrane system"/>
    <property type="evidence" value="ECO:0007669"/>
    <property type="project" value="UniProtKB-SubCell"/>
</dbReference>
<evidence type="ECO:0000256" key="3">
    <source>
        <dbReference type="ARBA" id="ARBA00022448"/>
    </source>
</evidence>
<keyword evidence="3" id="KW-0813">Transport</keyword>
<feature type="transmembrane region" description="Helical" evidence="11">
    <location>
        <begin position="895"/>
        <end position="920"/>
    </location>
</feature>
<dbReference type="EMBL" id="JARPUR010000001">
    <property type="protein sequence ID" value="KAK4883864.1"/>
    <property type="molecule type" value="Genomic_DNA"/>
</dbReference>
<feature type="transmembrane region" description="Helical" evidence="11">
    <location>
        <begin position="1269"/>
        <end position="1291"/>
    </location>
</feature>
<feature type="transmembrane region" description="Helical" evidence="11">
    <location>
        <begin position="1232"/>
        <end position="1262"/>
    </location>
</feature>
<evidence type="ECO:0000256" key="9">
    <source>
        <dbReference type="ARBA" id="ARBA00023157"/>
    </source>
</evidence>
<feature type="domain" description="GOLD" evidence="13">
    <location>
        <begin position="29"/>
        <end position="139"/>
    </location>
</feature>
<dbReference type="GO" id="GO:0006629">
    <property type="term" value="P:lipid metabolic process"/>
    <property type="evidence" value="ECO:0007669"/>
    <property type="project" value="UniProtKB-KW"/>
</dbReference>
<dbReference type="PANTHER" id="PTHR45727:SF2">
    <property type="entry name" value="NPC INTRACELLULAR CHOLESTEROL TRANSPORTER 1"/>
    <property type="match status" value="1"/>
</dbReference>
<dbReference type="SUPFAM" id="SSF82866">
    <property type="entry name" value="Multidrug efflux transporter AcrB transmembrane domain"/>
    <property type="match status" value="2"/>
</dbReference>
<feature type="transmembrane region" description="Helical" evidence="11">
    <location>
        <begin position="791"/>
        <end position="814"/>
    </location>
</feature>
<dbReference type="GO" id="GO:0015918">
    <property type="term" value="P:sterol transport"/>
    <property type="evidence" value="ECO:0007669"/>
    <property type="project" value="TreeGrafter"/>
</dbReference>
<evidence type="ECO:0000259" key="13">
    <source>
        <dbReference type="PROSITE" id="PS50866"/>
    </source>
</evidence>
<keyword evidence="6 11" id="KW-1133">Transmembrane helix</keyword>
<feature type="domain" description="SSD" evidence="12">
    <location>
        <begin position="752"/>
        <end position="920"/>
    </location>
</feature>
<dbReference type="PANTHER" id="PTHR45727">
    <property type="entry name" value="NPC INTRACELLULAR CHOLESTEROL TRANSPORTER 1"/>
    <property type="match status" value="1"/>
</dbReference>
<dbReference type="SMART" id="SM01190">
    <property type="entry name" value="EMP24_GP25L"/>
    <property type="match status" value="1"/>
</dbReference>
<dbReference type="Pfam" id="PF01105">
    <property type="entry name" value="EMP24_GP25L"/>
    <property type="match status" value="1"/>
</dbReference>
<dbReference type="Proteomes" id="UP001353858">
    <property type="component" value="Unassembled WGS sequence"/>
</dbReference>
<dbReference type="FunFam" id="1.20.1640.10:FF:000008">
    <property type="entry name" value="NPC intracellular cholesterol transporter 1"/>
    <property type="match status" value="1"/>
</dbReference>